<evidence type="ECO:0000256" key="2">
    <source>
        <dbReference type="ARBA" id="ARBA00012880"/>
    </source>
</evidence>
<comment type="caution">
    <text evidence="11">The sequence shown here is derived from an EMBL/GenBank/DDBJ whole genome shotgun (WGS) entry which is preliminary data.</text>
</comment>
<keyword evidence="12" id="KW-1185">Reference proteome</keyword>
<dbReference type="EC" id="2.1.1.6" evidence="2"/>
<evidence type="ECO:0000256" key="6">
    <source>
        <dbReference type="ARBA" id="ARBA00022740"/>
    </source>
</evidence>
<dbReference type="Pfam" id="PF01596">
    <property type="entry name" value="Methyltransf_3"/>
    <property type="match status" value="1"/>
</dbReference>
<name>A0A7K8XVM7_9PICI</name>
<accession>A0A7K8XVM7</accession>
<evidence type="ECO:0000256" key="9">
    <source>
        <dbReference type="ARBA" id="ARBA00022939"/>
    </source>
</evidence>
<evidence type="ECO:0000256" key="5">
    <source>
        <dbReference type="ARBA" id="ARBA00022691"/>
    </source>
</evidence>
<evidence type="ECO:0000256" key="3">
    <source>
        <dbReference type="ARBA" id="ARBA00022603"/>
    </source>
</evidence>
<dbReference type="GO" id="GO:0007605">
    <property type="term" value="P:sensory perception of sound"/>
    <property type="evidence" value="ECO:0007669"/>
    <property type="project" value="UniProtKB-KW"/>
</dbReference>
<dbReference type="InterPro" id="IPR029063">
    <property type="entry name" value="SAM-dependent_MTases_sf"/>
</dbReference>
<dbReference type="InterPro" id="IPR002935">
    <property type="entry name" value="SAM_O-MeTrfase"/>
</dbReference>
<evidence type="ECO:0000256" key="8">
    <source>
        <dbReference type="ARBA" id="ARBA00022867"/>
    </source>
</evidence>
<comment type="subcellular location">
    <subcellularLocation>
        <location evidence="1">Endoplasmic reticulum</location>
    </subcellularLocation>
</comment>
<dbReference type="CDD" id="cd02440">
    <property type="entry name" value="AdoMet_MTases"/>
    <property type="match status" value="1"/>
</dbReference>
<dbReference type="OrthoDB" id="186626at2759"/>
<dbReference type="PROSITE" id="PS51682">
    <property type="entry name" value="SAM_OMT_I"/>
    <property type="match status" value="1"/>
</dbReference>
<keyword evidence="7" id="KW-0256">Endoplasmic reticulum</keyword>
<keyword evidence="6" id="KW-1009">Hearing</keyword>
<feature type="non-terminal residue" evidence="11">
    <location>
        <position position="1"/>
    </location>
</feature>
<comment type="similarity">
    <text evidence="10">Belongs to the class I-like SAM-binding methyltransferase superfamily. Cation-dependent O-methyltransferase family.</text>
</comment>
<dbReference type="GO" id="GO:0032259">
    <property type="term" value="P:methylation"/>
    <property type="evidence" value="ECO:0007669"/>
    <property type="project" value="UniProtKB-KW"/>
</dbReference>
<gene>
    <name evidence="11" type="primary">Tomt</name>
    <name evidence="11" type="ORF">EUBBOU_R05897</name>
</gene>
<dbReference type="GO" id="GO:0042417">
    <property type="term" value="P:dopamine metabolic process"/>
    <property type="evidence" value="ECO:0007669"/>
    <property type="project" value="TreeGrafter"/>
</dbReference>
<dbReference type="GO" id="GO:0016206">
    <property type="term" value="F:catechol O-methyltransferase activity"/>
    <property type="evidence" value="ECO:0007669"/>
    <property type="project" value="UniProtKB-EC"/>
</dbReference>
<evidence type="ECO:0000256" key="4">
    <source>
        <dbReference type="ARBA" id="ARBA00022679"/>
    </source>
</evidence>
<dbReference type="SUPFAM" id="SSF53335">
    <property type="entry name" value="S-adenosyl-L-methionine-dependent methyltransferases"/>
    <property type="match status" value="1"/>
</dbReference>
<dbReference type="PANTHER" id="PTHR43836:SF1">
    <property type="entry name" value="TRANSMEMBRANE O-METHYLTRANSFERASE"/>
    <property type="match status" value="1"/>
</dbReference>
<dbReference type="GO" id="GO:0042424">
    <property type="term" value="P:catecholamine catabolic process"/>
    <property type="evidence" value="ECO:0007669"/>
    <property type="project" value="TreeGrafter"/>
</dbReference>
<keyword evidence="8" id="KW-0531">Neurotransmitter degradation</keyword>
<evidence type="ECO:0000256" key="7">
    <source>
        <dbReference type="ARBA" id="ARBA00022824"/>
    </source>
</evidence>
<evidence type="ECO:0000256" key="1">
    <source>
        <dbReference type="ARBA" id="ARBA00004240"/>
    </source>
</evidence>
<feature type="non-terminal residue" evidence="11">
    <location>
        <position position="156"/>
    </location>
</feature>
<dbReference type="Gene3D" id="3.40.50.150">
    <property type="entry name" value="Vaccinia Virus protein VP39"/>
    <property type="match status" value="1"/>
</dbReference>
<dbReference type="GO" id="GO:0032502">
    <property type="term" value="P:developmental process"/>
    <property type="evidence" value="ECO:0007669"/>
    <property type="project" value="TreeGrafter"/>
</dbReference>
<dbReference type="GO" id="GO:0005783">
    <property type="term" value="C:endoplasmic reticulum"/>
    <property type="evidence" value="ECO:0007669"/>
    <property type="project" value="UniProtKB-SubCell"/>
</dbReference>
<sequence length="156" mass="17606">PPPRAGRIVERLLAERAPLRLLELGTYCGYATVLLAQGMPPGARLYSVESNPEHAAVAEKVLRLAGIDEQRVRMGTGARRRLRQQHQLLQIDFVFMAHGKSCYLRDLRLLESQRLLAPGATVLADNVLCPGAPRFLRYVRSCGRYRCRLHRASLQY</sequence>
<keyword evidence="5" id="KW-0949">S-adenosyl-L-methionine</keyword>
<reference evidence="11 12" key="1">
    <citation type="submission" date="2019-09" db="EMBL/GenBank/DDBJ databases">
        <title>Bird 10,000 Genomes (B10K) Project - Family phase.</title>
        <authorList>
            <person name="Zhang G."/>
        </authorList>
    </citation>
    <scope>NUCLEOTIDE SEQUENCE [LARGE SCALE GENOMIC DNA]</scope>
    <source>
        <strain evidence="11">B10K-DU-001-04</strain>
        <tissue evidence="11">Muscle</tissue>
    </source>
</reference>
<keyword evidence="3 11" id="KW-0489">Methyltransferase</keyword>
<keyword evidence="9" id="KW-0128">Catecholamine metabolism</keyword>
<dbReference type="Proteomes" id="UP000583613">
    <property type="component" value="Unassembled WGS sequence"/>
</dbReference>
<organism evidence="11 12">
    <name type="scientific">Eubucco bourcierii</name>
    <name type="common">red-headed barbet</name>
    <dbReference type="NCBI Taxonomy" id="91767"/>
    <lineage>
        <taxon>Eukaryota</taxon>
        <taxon>Metazoa</taxon>
        <taxon>Chordata</taxon>
        <taxon>Craniata</taxon>
        <taxon>Vertebrata</taxon>
        <taxon>Euteleostomi</taxon>
        <taxon>Archelosauria</taxon>
        <taxon>Archosauria</taxon>
        <taxon>Dinosauria</taxon>
        <taxon>Saurischia</taxon>
        <taxon>Theropoda</taxon>
        <taxon>Coelurosauria</taxon>
        <taxon>Aves</taxon>
        <taxon>Neognathae</taxon>
        <taxon>Neoaves</taxon>
        <taxon>Telluraves</taxon>
        <taxon>Coraciimorphae</taxon>
        <taxon>Piciformes</taxon>
        <taxon>Ramphastidae</taxon>
        <taxon>Eubucco</taxon>
    </lineage>
</organism>
<dbReference type="EMBL" id="VWZE01018766">
    <property type="protein sequence ID" value="NXF94700.1"/>
    <property type="molecule type" value="Genomic_DNA"/>
</dbReference>
<protein>
    <recommendedName>
        <fullName evidence="2">catechol O-methyltransferase</fullName>
        <ecNumber evidence="2">2.1.1.6</ecNumber>
    </recommendedName>
</protein>
<keyword evidence="4 11" id="KW-0808">Transferase</keyword>
<evidence type="ECO:0000313" key="12">
    <source>
        <dbReference type="Proteomes" id="UP000583613"/>
    </source>
</evidence>
<evidence type="ECO:0000256" key="10">
    <source>
        <dbReference type="ARBA" id="ARBA00023453"/>
    </source>
</evidence>
<dbReference type="AlphaFoldDB" id="A0A7K8XVM7"/>
<proteinExistence type="inferred from homology"/>
<evidence type="ECO:0000313" key="11">
    <source>
        <dbReference type="EMBL" id="NXF94700.1"/>
    </source>
</evidence>
<dbReference type="PANTHER" id="PTHR43836">
    <property type="entry name" value="CATECHOL O-METHYLTRANSFERASE 1-RELATED"/>
    <property type="match status" value="1"/>
</dbReference>